<dbReference type="InterPro" id="IPR016024">
    <property type="entry name" value="ARM-type_fold"/>
</dbReference>
<gene>
    <name evidence="6" type="ORF">B4U80_12838</name>
</gene>
<dbReference type="Pfam" id="PF25151">
    <property type="entry name" value="TPR_Trm732_C"/>
    <property type="match status" value="1"/>
</dbReference>
<keyword evidence="7" id="KW-1185">Reference proteome</keyword>
<feature type="domain" description="DUF2428" evidence="3">
    <location>
        <begin position="476"/>
        <end position="738"/>
    </location>
</feature>
<feature type="domain" description="tRNA (32-2'-O)-methyltransferase regulator THADA-like C-terminal TPR repeats region" evidence="5">
    <location>
        <begin position="741"/>
        <end position="893"/>
    </location>
</feature>
<evidence type="ECO:0000256" key="2">
    <source>
        <dbReference type="ARBA" id="ARBA00022694"/>
    </source>
</evidence>
<dbReference type="InterPro" id="IPR011989">
    <property type="entry name" value="ARM-like"/>
</dbReference>
<evidence type="ECO:0000313" key="6">
    <source>
        <dbReference type="EMBL" id="RWS27816.1"/>
    </source>
</evidence>
<dbReference type="EMBL" id="NCKV01001764">
    <property type="protein sequence ID" value="RWS27816.1"/>
    <property type="molecule type" value="Genomic_DNA"/>
</dbReference>
<proteinExistence type="inferred from homology"/>
<dbReference type="GO" id="GO:0005829">
    <property type="term" value="C:cytosol"/>
    <property type="evidence" value="ECO:0007669"/>
    <property type="project" value="TreeGrafter"/>
</dbReference>
<dbReference type="Gene3D" id="1.25.10.10">
    <property type="entry name" value="Leucine-rich Repeat Variant"/>
    <property type="match status" value="1"/>
</dbReference>
<comment type="similarity">
    <text evidence="1">Belongs to the THADA family.</text>
</comment>
<evidence type="ECO:0000259" key="3">
    <source>
        <dbReference type="Pfam" id="PF10350"/>
    </source>
</evidence>
<organism evidence="6 7">
    <name type="scientific">Leptotrombidium deliense</name>
    <dbReference type="NCBI Taxonomy" id="299467"/>
    <lineage>
        <taxon>Eukaryota</taxon>
        <taxon>Metazoa</taxon>
        <taxon>Ecdysozoa</taxon>
        <taxon>Arthropoda</taxon>
        <taxon>Chelicerata</taxon>
        <taxon>Arachnida</taxon>
        <taxon>Acari</taxon>
        <taxon>Acariformes</taxon>
        <taxon>Trombidiformes</taxon>
        <taxon>Prostigmata</taxon>
        <taxon>Anystina</taxon>
        <taxon>Parasitengona</taxon>
        <taxon>Trombiculoidea</taxon>
        <taxon>Trombiculidae</taxon>
        <taxon>Leptotrombidium</taxon>
    </lineage>
</organism>
<dbReference type="Pfam" id="PF10350">
    <property type="entry name" value="DUF2428"/>
    <property type="match status" value="1"/>
</dbReference>
<dbReference type="GO" id="GO:0030488">
    <property type="term" value="P:tRNA methylation"/>
    <property type="evidence" value="ECO:0007669"/>
    <property type="project" value="TreeGrafter"/>
</dbReference>
<evidence type="ECO:0000313" key="7">
    <source>
        <dbReference type="Proteomes" id="UP000288716"/>
    </source>
</evidence>
<dbReference type="InterPro" id="IPR019442">
    <property type="entry name" value="THADA/TRM732_DUF2428"/>
</dbReference>
<evidence type="ECO:0000259" key="5">
    <source>
        <dbReference type="Pfam" id="PF25151"/>
    </source>
</evidence>
<dbReference type="STRING" id="299467.A0A443SJW8"/>
<dbReference type="PANTHER" id="PTHR14387:SF0">
    <property type="entry name" value="DUF2428 DOMAIN-CONTAINING PROTEIN"/>
    <property type="match status" value="1"/>
</dbReference>
<dbReference type="AlphaFoldDB" id="A0A443SJW8"/>
<dbReference type="SUPFAM" id="SSF48371">
    <property type="entry name" value="ARM repeat"/>
    <property type="match status" value="2"/>
</dbReference>
<dbReference type="InterPro" id="IPR056842">
    <property type="entry name" value="THADA-like_TPR_C"/>
</dbReference>
<reference evidence="6 7" key="1">
    <citation type="journal article" date="2018" name="Gigascience">
        <title>Genomes of trombidid mites reveal novel predicted allergens and laterally-transferred genes associated with secondary metabolism.</title>
        <authorList>
            <person name="Dong X."/>
            <person name="Chaisiri K."/>
            <person name="Xia D."/>
            <person name="Armstrong S.D."/>
            <person name="Fang Y."/>
            <person name="Donnelly M.J."/>
            <person name="Kadowaki T."/>
            <person name="McGarry J.W."/>
            <person name="Darby A.C."/>
            <person name="Makepeace B.L."/>
        </authorList>
    </citation>
    <scope>NUCLEOTIDE SEQUENCE [LARGE SCALE GENOMIC DNA]</scope>
    <source>
        <strain evidence="6">UoL-UT</strain>
    </source>
</reference>
<sequence>MRASLSVINTNWENPVNGITDCTKSMYKLLILVYIDYSRIKGIELNDFLVEEAKVTLKLSWSAKGKYRRLSILFPYLGFDRFLALDSSIPEMLFKHLSINSLSSSITEAYKIIVKSLLHIDSPLQTWSECFLNVVCDAICSRNSVIHNHTVAHILPFTVQLIPEALHLIYERIGDKSEARVLLVKVAHNKRIELNGLKDNCLRELLLDDNDQVRLESFSFLLNSQFVSSDIHEKIFQFLKMNLNIDSPVFRQKLVAIIEKFIASNLMRNKNKKRVKEKSEFEMFTAQYVQFLSDNLIPGTSFQRKTTSLLLLESLFNSTKCIHFSEEVSQLLWRRLLLCIIDRYDPIRKMCSQLLILSSETCYEISTVMQIAFNLIHSPKHQESHSGALLLRYIVHRFKPFHFQGNEFNCQFDVLMFIFNLAKDHFKYTQKNDLLNASFNFPLHGCILALSNMLENDVIMKSETKLLSQFMVDCKTLLKDIFNAMLDWLSSSISSKSSPTFQEMSVTLEKIIDEEVGERESTLLSTEFQCLLSYYWLNVKECCYLTSKLVQLQDQYNVKLMSDADILELGRYLVDVLMRCRHIGVIETCSIVLTDYSKCAMNLHVKFGSDVSPTKLLLTEVLESLNTRSLLSNVTRRSAGVALIIQSILSGEVLFVNDNAGNVKKEDVGLFDIAMNSLLTMIESNYSYVAESNTDHPLSLSMHIIRTIIHTNLLSNFSSVYLEKLIKLCIIGLTSKEWVIRNASLQLFGGCCLRILGQTKAAEDYSITQFPCTLTCAELFLKFPSLVSIIEECLNTGIKDQRQQKLSNSLIPVLNLLSSLSVCGLDATVSTTITSFLETLLSNPIWKVRSLAAKSLLSVANIEYLQSLLAKKLQNESLSSNTLHGIIQTVHNLLTAKSVLNIEGDLCETLVFEIRRKLNDNHVLQSQFRVLFENADNGCELVENVCNIQHEFPPFSTSDIKSWLVKIYDNCDPNKSEDYRMFTSQVLLENIDAIKEALNVCSDNYFLFYDILFRLLEDEDSDIRRSCTRVVQRFLNASFNPSFNVCTQQIIEKSLSQRTSTEVIKYLWNYLEAIDSFTELQASFEAQQNIVMFEEEDKNVFAERLIRCQFFHTILDNFLETNELDACITEKSLMRISEELIHLQCNPFTIESIMKYSTNQLPKLYQSLYSFIVRFQIARKYSISFNSTTKMLSNSYEQLRINFFLIGLQL</sequence>
<keyword evidence="2" id="KW-0819">tRNA processing</keyword>
<protein>
    <submittedName>
        <fullName evidence="6">Thyroid adenoma-associated protein-like protein</fullName>
    </submittedName>
</protein>
<feature type="domain" description="tRNA (32-2'-O)-methyltransferase regulator THADA-like TPR repeats region" evidence="4">
    <location>
        <begin position="127"/>
        <end position="318"/>
    </location>
</feature>
<dbReference type="Proteomes" id="UP000288716">
    <property type="component" value="Unassembled WGS sequence"/>
</dbReference>
<evidence type="ECO:0000256" key="1">
    <source>
        <dbReference type="ARBA" id="ARBA00010409"/>
    </source>
</evidence>
<accession>A0A443SJW8</accession>
<dbReference type="PANTHER" id="PTHR14387">
    <property type="entry name" value="THADA/DEATH RECEPTOR INTERACTING PROTEIN"/>
    <property type="match status" value="1"/>
</dbReference>
<name>A0A443SJW8_9ACAR</name>
<dbReference type="Pfam" id="PF25150">
    <property type="entry name" value="TPR_Trm732"/>
    <property type="match status" value="1"/>
</dbReference>
<dbReference type="VEuPathDB" id="VectorBase:LDEU004224"/>
<comment type="caution">
    <text evidence="6">The sequence shown here is derived from an EMBL/GenBank/DDBJ whole genome shotgun (WGS) entry which is preliminary data.</text>
</comment>
<dbReference type="OrthoDB" id="6614653at2759"/>
<dbReference type="InterPro" id="IPR056843">
    <property type="entry name" value="THADA-like_TPR"/>
</dbReference>
<evidence type="ECO:0000259" key="4">
    <source>
        <dbReference type="Pfam" id="PF25150"/>
    </source>
</evidence>
<dbReference type="InterPro" id="IPR051954">
    <property type="entry name" value="tRNA_methyltransferase_THADA"/>
</dbReference>